<dbReference type="InterPro" id="IPR058922">
    <property type="entry name" value="WHD_DRP"/>
</dbReference>
<keyword evidence="4" id="KW-0547">Nucleotide-binding</keyword>
<sequence length="884" mass="100154">MDLVAGAMGNLAPKLLQLLQDEYKLQKGLKAEVKSLAQELKSTHAALCKVAQVPPDQLDPQVRLWARDVREASYDMEDILDTFLVRVDDDHRSADADADKGKFERLQEKMGKLFSLSKLKARHDIASAIKDIRKQIQEVAERRDRCKVNEIVATPAESSTVDPRLEAMYKEVSQLVGIKEAMDELISMLSLQGGEEVSNKKLKTVSVLGIGGLGKTTIAKAVHDKLKSDFDCSAFVPVGRNPDLKKVFRDILIDLDKRKYSDANMLIWDERHLIGELRDFLSNKRYFIVIDDVWETQSWERIRLALVERNNASRIISTSRKSEVTSCGEVYELQPLSHDNSKRLFYTRIFGGEDKCPDNNQVDEVSDKIVKKCGGIPLAIITMASLLVGKSRGEWFEVCSSIGFRDKDIEQVDITMRIMSLSYYDLPCHLRTCLLYLSAFPEDYTIDKNSLIWRWIAEDFVRKKPNIPLFEVGEGYFNDLVNRSMIQAVESQCKSIIDGCRVHDIVLDLLRSLSREENFVTVLLGNDEGPSSISTAHRESLYEELARCQASWEITSFEHKRTAIELGPAYTVGLPTAFGGLSWDDGLAGGMIKKLTSLEELVVPFRTGYDGKCYGVQFKELGSLSEIRVLTIKVIEMNQNMLSDLLRSVENLHKIQSLKLEHTDGYHSMCNEKFAADTVALPQNLRHLLVRVNYFSRFPTFINPSSLINLSHLELKVDDMDEQSMQLLARLPELRHLALSTKSTVTVTNIATDGWFQKLRICRFAFSVVLFVLNEDSSVSFTLWNGMDENIVFGSRKKDESRRAPAVMPSLQELSFRVDDFSMRKFTGNYGTLGLEYLTSLKEVTVCIDNDDCNYKEVVMEAEAGLRHAISVHPNHPKLILSHI</sequence>
<dbReference type="Pfam" id="PF18052">
    <property type="entry name" value="Rx_N"/>
    <property type="match status" value="1"/>
</dbReference>
<dbReference type="Pfam" id="PF23559">
    <property type="entry name" value="WHD_DRP"/>
    <property type="match status" value="1"/>
</dbReference>
<dbReference type="InterPro" id="IPR038005">
    <property type="entry name" value="RX-like_CC"/>
</dbReference>
<evidence type="ECO:0000256" key="5">
    <source>
        <dbReference type="ARBA" id="ARBA00022821"/>
    </source>
</evidence>
<comment type="caution">
    <text evidence="11">The sequence shown here is derived from an EMBL/GenBank/DDBJ whole genome shotgun (WGS) entry which is preliminary data.</text>
</comment>
<keyword evidence="5" id="KW-0611">Plant defense</keyword>
<keyword evidence="2" id="KW-0433">Leucine-rich repeat</keyword>
<dbReference type="InterPro" id="IPR044974">
    <property type="entry name" value="Disease_R_plants"/>
</dbReference>
<gene>
    <name evidence="11" type="ORF">HU200_016293</name>
</gene>
<evidence type="ECO:0000313" key="11">
    <source>
        <dbReference type="EMBL" id="KAF8732310.1"/>
    </source>
</evidence>
<evidence type="ECO:0000259" key="7">
    <source>
        <dbReference type="Pfam" id="PF00931"/>
    </source>
</evidence>
<dbReference type="InterPro" id="IPR041118">
    <property type="entry name" value="Rx_N"/>
</dbReference>
<dbReference type="Proteomes" id="UP000636709">
    <property type="component" value="Unassembled WGS sequence"/>
</dbReference>
<reference evidence="11" key="1">
    <citation type="submission" date="2020-07" db="EMBL/GenBank/DDBJ databases">
        <title>Genome sequence and genetic diversity analysis of an under-domesticated orphan crop, white fonio (Digitaria exilis).</title>
        <authorList>
            <person name="Bennetzen J.L."/>
            <person name="Chen S."/>
            <person name="Ma X."/>
            <person name="Wang X."/>
            <person name="Yssel A.E.J."/>
            <person name="Chaluvadi S.R."/>
            <person name="Johnson M."/>
            <person name="Gangashetty P."/>
            <person name="Hamidou F."/>
            <person name="Sanogo M.D."/>
            <person name="Zwaenepoel A."/>
            <person name="Wallace J."/>
            <person name="Van De Peer Y."/>
            <person name="Van Deynze A."/>
        </authorList>
    </citation>
    <scope>NUCLEOTIDE SEQUENCE</scope>
    <source>
        <tissue evidence="11">Leaves</tissue>
    </source>
</reference>
<evidence type="ECO:0000259" key="8">
    <source>
        <dbReference type="Pfam" id="PF18052"/>
    </source>
</evidence>
<dbReference type="InterPro" id="IPR036388">
    <property type="entry name" value="WH-like_DNA-bd_sf"/>
</dbReference>
<dbReference type="InterPro" id="IPR002182">
    <property type="entry name" value="NB-ARC"/>
</dbReference>
<dbReference type="Gene3D" id="1.10.10.10">
    <property type="entry name" value="Winged helix-like DNA-binding domain superfamily/Winged helix DNA-binding domain"/>
    <property type="match status" value="1"/>
</dbReference>
<dbReference type="InterPro" id="IPR042197">
    <property type="entry name" value="Apaf_helical"/>
</dbReference>
<dbReference type="Gene3D" id="3.40.50.300">
    <property type="entry name" value="P-loop containing nucleotide triphosphate hydrolases"/>
    <property type="match status" value="1"/>
</dbReference>
<dbReference type="GO" id="GO:0009626">
    <property type="term" value="P:plant-type hypersensitive response"/>
    <property type="evidence" value="ECO:0007669"/>
    <property type="project" value="UniProtKB-ARBA"/>
</dbReference>
<dbReference type="GO" id="GO:0002758">
    <property type="term" value="P:innate immune response-activating signaling pathway"/>
    <property type="evidence" value="ECO:0007669"/>
    <property type="project" value="UniProtKB-ARBA"/>
</dbReference>
<keyword evidence="12" id="KW-1185">Reference proteome</keyword>
<dbReference type="GO" id="GO:0042742">
    <property type="term" value="P:defense response to bacterium"/>
    <property type="evidence" value="ECO:0007669"/>
    <property type="project" value="UniProtKB-ARBA"/>
</dbReference>
<evidence type="ECO:0000256" key="4">
    <source>
        <dbReference type="ARBA" id="ARBA00022741"/>
    </source>
</evidence>
<dbReference type="OrthoDB" id="693948at2759"/>
<dbReference type="SUPFAM" id="SSF52047">
    <property type="entry name" value="RNI-like"/>
    <property type="match status" value="1"/>
</dbReference>
<dbReference type="InterPro" id="IPR032675">
    <property type="entry name" value="LRR_dom_sf"/>
</dbReference>
<dbReference type="CDD" id="cd14798">
    <property type="entry name" value="RX-CC_like"/>
    <property type="match status" value="1"/>
</dbReference>
<evidence type="ECO:0000259" key="9">
    <source>
        <dbReference type="Pfam" id="PF23559"/>
    </source>
</evidence>
<proteinExistence type="inferred from homology"/>
<dbReference type="Gene3D" id="1.10.8.430">
    <property type="entry name" value="Helical domain of apoptotic protease-activating factors"/>
    <property type="match status" value="1"/>
</dbReference>
<protein>
    <submittedName>
        <fullName evidence="11">Uncharacterized protein</fullName>
    </submittedName>
</protein>
<evidence type="ECO:0000256" key="2">
    <source>
        <dbReference type="ARBA" id="ARBA00022614"/>
    </source>
</evidence>
<comment type="similarity">
    <text evidence="1">Belongs to the disease resistance NB-LRR family.</text>
</comment>
<evidence type="ECO:0000256" key="3">
    <source>
        <dbReference type="ARBA" id="ARBA00022737"/>
    </source>
</evidence>
<dbReference type="GO" id="GO:0043531">
    <property type="term" value="F:ADP binding"/>
    <property type="evidence" value="ECO:0007669"/>
    <property type="project" value="InterPro"/>
</dbReference>
<feature type="domain" description="Disease resistance R13L4/SHOC-2-like LRR" evidence="10">
    <location>
        <begin position="591"/>
        <end position="879"/>
    </location>
</feature>
<dbReference type="EMBL" id="JACEFO010001605">
    <property type="protein sequence ID" value="KAF8732310.1"/>
    <property type="molecule type" value="Genomic_DNA"/>
</dbReference>
<evidence type="ECO:0000259" key="10">
    <source>
        <dbReference type="Pfam" id="PF23598"/>
    </source>
</evidence>
<dbReference type="Gene3D" id="1.20.5.4130">
    <property type="match status" value="1"/>
</dbReference>
<dbReference type="PANTHER" id="PTHR23155">
    <property type="entry name" value="DISEASE RESISTANCE PROTEIN RP"/>
    <property type="match status" value="1"/>
</dbReference>
<dbReference type="PRINTS" id="PR00364">
    <property type="entry name" value="DISEASERSIST"/>
</dbReference>
<dbReference type="SUPFAM" id="SSF52540">
    <property type="entry name" value="P-loop containing nucleoside triphosphate hydrolases"/>
    <property type="match status" value="1"/>
</dbReference>
<keyword evidence="3" id="KW-0677">Repeat</keyword>
<keyword evidence="6" id="KW-0175">Coiled coil</keyword>
<dbReference type="Pfam" id="PF00931">
    <property type="entry name" value="NB-ARC"/>
    <property type="match status" value="1"/>
</dbReference>
<feature type="domain" description="Disease resistance protein winged helix" evidence="9">
    <location>
        <begin position="440"/>
        <end position="509"/>
    </location>
</feature>
<evidence type="ECO:0000256" key="6">
    <source>
        <dbReference type="ARBA" id="ARBA00023054"/>
    </source>
</evidence>
<feature type="domain" description="NB-ARC" evidence="7">
    <location>
        <begin position="199"/>
        <end position="350"/>
    </location>
</feature>
<dbReference type="InterPro" id="IPR055414">
    <property type="entry name" value="LRR_R13L4/SHOC2-like"/>
</dbReference>
<evidence type="ECO:0000313" key="12">
    <source>
        <dbReference type="Proteomes" id="UP000636709"/>
    </source>
</evidence>
<evidence type="ECO:0000256" key="1">
    <source>
        <dbReference type="ARBA" id="ARBA00008894"/>
    </source>
</evidence>
<dbReference type="InterPro" id="IPR027417">
    <property type="entry name" value="P-loop_NTPase"/>
</dbReference>
<accession>A0A835KJA6</accession>
<organism evidence="11 12">
    <name type="scientific">Digitaria exilis</name>
    <dbReference type="NCBI Taxonomy" id="1010633"/>
    <lineage>
        <taxon>Eukaryota</taxon>
        <taxon>Viridiplantae</taxon>
        <taxon>Streptophyta</taxon>
        <taxon>Embryophyta</taxon>
        <taxon>Tracheophyta</taxon>
        <taxon>Spermatophyta</taxon>
        <taxon>Magnoliopsida</taxon>
        <taxon>Liliopsida</taxon>
        <taxon>Poales</taxon>
        <taxon>Poaceae</taxon>
        <taxon>PACMAD clade</taxon>
        <taxon>Panicoideae</taxon>
        <taxon>Panicodae</taxon>
        <taxon>Paniceae</taxon>
        <taxon>Anthephorinae</taxon>
        <taxon>Digitaria</taxon>
    </lineage>
</organism>
<name>A0A835KJA6_9POAL</name>
<dbReference type="AlphaFoldDB" id="A0A835KJA6"/>
<dbReference type="PANTHER" id="PTHR23155:SF1116">
    <property type="entry name" value="OS12G0273300 PROTEIN"/>
    <property type="match status" value="1"/>
</dbReference>
<dbReference type="Gene3D" id="3.80.10.10">
    <property type="entry name" value="Ribonuclease Inhibitor"/>
    <property type="match status" value="1"/>
</dbReference>
<dbReference type="FunFam" id="1.10.10.10:FF:000322">
    <property type="entry name" value="Probable disease resistance protein At1g63360"/>
    <property type="match status" value="1"/>
</dbReference>
<dbReference type="Pfam" id="PF23598">
    <property type="entry name" value="LRR_14"/>
    <property type="match status" value="1"/>
</dbReference>
<feature type="domain" description="Disease resistance N-terminal" evidence="8">
    <location>
        <begin position="7"/>
        <end position="93"/>
    </location>
</feature>